<keyword evidence="2" id="KW-1015">Disulfide bond</keyword>
<dbReference type="Pfam" id="PF00059">
    <property type="entry name" value="Lectin_C"/>
    <property type="match status" value="1"/>
</dbReference>
<gene>
    <name evidence="8" type="ORF">ACJMK2_002046</name>
</gene>
<dbReference type="Proteomes" id="UP001634394">
    <property type="component" value="Unassembled WGS sequence"/>
</dbReference>
<feature type="chain" id="PRO_5044777934" evidence="4">
    <location>
        <begin position="22"/>
        <end position="527"/>
    </location>
</feature>
<keyword evidence="3" id="KW-0768">Sushi</keyword>
<dbReference type="Pfam" id="PF00084">
    <property type="entry name" value="Sushi"/>
    <property type="match status" value="2"/>
</dbReference>
<feature type="domain" description="C-type lectin" evidence="5">
    <location>
        <begin position="410"/>
        <end position="518"/>
    </location>
</feature>
<dbReference type="SUPFAM" id="SSF56436">
    <property type="entry name" value="C-type lectin-like"/>
    <property type="match status" value="1"/>
</dbReference>
<comment type="caution">
    <text evidence="8">The sequence shown here is derived from an EMBL/GenBank/DDBJ whole genome shotgun (WGS) entry which is preliminary data.</text>
</comment>
<dbReference type="InterPro" id="IPR016187">
    <property type="entry name" value="CTDL_fold"/>
</dbReference>
<dbReference type="Gene3D" id="3.50.4.10">
    <property type="entry name" value="Hepatocyte Growth Factor"/>
    <property type="match status" value="1"/>
</dbReference>
<dbReference type="CDD" id="cd00037">
    <property type="entry name" value="CLECT"/>
    <property type="match status" value="1"/>
</dbReference>
<evidence type="ECO:0000313" key="9">
    <source>
        <dbReference type="Proteomes" id="UP001634394"/>
    </source>
</evidence>
<evidence type="ECO:0000259" key="7">
    <source>
        <dbReference type="PROSITE" id="PS50948"/>
    </source>
</evidence>
<proteinExistence type="predicted"/>
<dbReference type="InterPro" id="IPR016186">
    <property type="entry name" value="C-type_lectin-like/link_sf"/>
</dbReference>
<evidence type="ECO:0000259" key="6">
    <source>
        <dbReference type="PROSITE" id="PS50923"/>
    </source>
</evidence>
<organism evidence="8 9">
    <name type="scientific">Sinanodonta woodiana</name>
    <name type="common">Chinese pond mussel</name>
    <name type="synonym">Anodonta woodiana</name>
    <dbReference type="NCBI Taxonomy" id="1069815"/>
    <lineage>
        <taxon>Eukaryota</taxon>
        <taxon>Metazoa</taxon>
        <taxon>Spiralia</taxon>
        <taxon>Lophotrochozoa</taxon>
        <taxon>Mollusca</taxon>
        <taxon>Bivalvia</taxon>
        <taxon>Autobranchia</taxon>
        <taxon>Heteroconchia</taxon>
        <taxon>Palaeoheterodonta</taxon>
        <taxon>Unionida</taxon>
        <taxon>Unionoidea</taxon>
        <taxon>Unionidae</taxon>
        <taxon>Unioninae</taxon>
        <taxon>Sinanodonta</taxon>
    </lineage>
</organism>
<dbReference type="InterPro" id="IPR035976">
    <property type="entry name" value="Sushi/SCR/CCP_sf"/>
</dbReference>
<dbReference type="SMART" id="SM00034">
    <property type="entry name" value="CLECT"/>
    <property type="match status" value="1"/>
</dbReference>
<dbReference type="Pfam" id="PF00024">
    <property type="entry name" value="PAN_1"/>
    <property type="match status" value="2"/>
</dbReference>
<dbReference type="PROSITE" id="PS50923">
    <property type="entry name" value="SUSHI"/>
    <property type="match status" value="1"/>
</dbReference>
<evidence type="ECO:0000256" key="2">
    <source>
        <dbReference type="ARBA" id="ARBA00023157"/>
    </source>
</evidence>
<feature type="domain" description="Apple" evidence="7">
    <location>
        <begin position="310"/>
        <end position="395"/>
    </location>
</feature>
<dbReference type="PROSITE" id="PS50948">
    <property type="entry name" value="PAN"/>
    <property type="match status" value="2"/>
</dbReference>
<name>A0ABD3XX83_SINWO</name>
<reference evidence="8 9" key="1">
    <citation type="submission" date="2024-11" db="EMBL/GenBank/DDBJ databases">
        <title>Chromosome-level genome assembly of the freshwater bivalve Anodonta woodiana.</title>
        <authorList>
            <person name="Chen X."/>
        </authorList>
    </citation>
    <scope>NUCLEOTIDE SEQUENCE [LARGE SCALE GENOMIC DNA]</scope>
    <source>
        <strain evidence="8">MN2024</strain>
        <tissue evidence="8">Gills</tissue>
    </source>
</reference>
<sequence length="527" mass="59393">MRNNRECSWMILLLLMEYTLSEDSCKISPSHGQLSFGSFLPRTVFTTKYQISIYQCATECQLRKQRCKSFNYRRSALSCQLCEDDSGPGGVNLQAKAGTDHSNIDTWKNIPSRHCNERNCSWTERCDPSNVDPHSSCVKTECPFAVLKPGVTIHPSNETAVGTKARYRCVSEDMERGSHLTTCLASTAEWYPTDFKCVCKAPIAMSGTITEDAQVELGHNYTYRCQDGLIGRRNQNPTVTCQPGGEWTTTNFTCVCTVPAKSGVIHLTEEVEIGQNYTYKCEINLFKKGDGNPTVTCLHDGSWTSTNFICVTQNWTLDTFYPNNIHKSEVISNHTEIHLLTCMQKCDKEPNNCLSFFYDNKTGLCVLSSSFQRGLPNGFNFSDGLFYYTVPSTSCDFQYINVTLTGTYFCIKYHTDLKPFNEAMKACESEKAKLLVVTTNNQITDLVKIWPHLYSVAYIGLSDADEEGRWVSWSGDLVNPTWGSGQPNGLNNEDCGCVFQKNEIHDINCNELYSFICHKNHFVPNPI</sequence>
<feature type="domain" description="Sushi" evidence="6">
    <location>
        <begin position="254"/>
        <end position="312"/>
    </location>
</feature>
<comment type="caution">
    <text evidence="3">Lacks conserved residue(s) required for the propagation of feature annotation.</text>
</comment>
<dbReference type="SUPFAM" id="SSF57535">
    <property type="entry name" value="Complement control module/SCR domain"/>
    <property type="match status" value="3"/>
</dbReference>
<dbReference type="InterPro" id="IPR001304">
    <property type="entry name" value="C-type_lectin-like"/>
</dbReference>
<dbReference type="EMBL" id="JBJQND010000001">
    <property type="protein sequence ID" value="KAL3889717.1"/>
    <property type="molecule type" value="Genomic_DNA"/>
</dbReference>
<dbReference type="Gene3D" id="2.10.70.10">
    <property type="entry name" value="Complement Module, domain 1"/>
    <property type="match status" value="2"/>
</dbReference>
<evidence type="ECO:0000256" key="3">
    <source>
        <dbReference type="PROSITE-ProRule" id="PRU00302"/>
    </source>
</evidence>
<keyword evidence="1 4" id="KW-0732">Signal</keyword>
<protein>
    <submittedName>
        <fullName evidence="8">Uncharacterized protein</fullName>
    </submittedName>
</protein>
<evidence type="ECO:0000313" key="8">
    <source>
        <dbReference type="EMBL" id="KAL3889717.1"/>
    </source>
</evidence>
<dbReference type="SMART" id="SM00032">
    <property type="entry name" value="CCP"/>
    <property type="match status" value="3"/>
</dbReference>
<dbReference type="SUPFAM" id="SSF57414">
    <property type="entry name" value="Hairpin loop containing domain-like"/>
    <property type="match status" value="2"/>
</dbReference>
<keyword evidence="9" id="KW-1185">Reference proteome</keyword>
<evidence type="ECO:0000259" key="5">
    <source>
        <dbReference type="PROSITE" id="PS50041"/>
    </source>
</evidence>
<accession>A0ABD3XX83</accession>
<dbReference type="Gene3D" id="3.10.100.10">
    <property type="entry name" value="Mannose-Binding Protein A, subunit A"/>
    <property type="match status" value="1"/>
</dbReference>
<evidence type="ECO:0000256" key="4">
    <source>
        <dbReference type="SAM" id="SignalP"/>
    </source>
</evidence>
<evidence type="ECO:0000256" key="1">
    <source>
        <dbReference type="ARBA" id="ARBA00022729"/>
    </source>
</evidence>
<dbReference type="InterPro" id="IPR003609">
    <property type="entry name" value="Pan_app"/>
</dbReference>
<dbReference type="AlphaFoldDB" id="A0ABD3XX83"/>
<dbReference type="PROSITE" id="PS50041">
    <property type="entry name" value="C_TYPE_LECTIN_2"/>
    <property type="match status" value="1"/>
</dbReference>
<feature type="signal peptide" evidence="4">
    <location>
        <begin position="1"/>
        <end position="21"/>
    </location>
</feature>
<dbReference type="InterPro" id="IPR000436">
    <property type="entry name" value="Sushi_SCR_CCP_dom"/>
</dbReference>
<feature type="domain" description="Apple" evidence="7">
    <location>
        <begin position="25"/>
        <end position="106"/>
    </location>
</feature>